<dbReference type="SUPFAM" id="SSF51197">
    <property type="entry name" value="Clavaminate synthase-like"/>
    <property type="match status" value="1"/>
</dbReference>
<dbReference type="InterPro" id="IPR027443">
    <property type="entry name" value="IPNS-like_sf"/>
</dbReference>
<gene>
    <name evidence="2" type="ORF">F8388_005402</name>
</gene>
<comment type="caution">
    <text evidence="2">The sequence shown here is derived from an EMBL/GenBank/DDBJ whole genome shotgun (WGS) entry which is preliminary data.</text>
</comment>
<reference evidence="2 3" key="1">
    <citation type="journal article" date="2020" name="bioRxiv">
        <title>Sequence and annotation of 42 cannabis genomes reveals extensive copy number variation in cannabinoid synthesis and pathogen resistance genes.</title>
        <authorList>
            <person name="Mckernan K.J."/>
            <person name="Helbert Y."/>
            <person name="Kane L.T."/>
            <person name="Ebling H."/>
            <person name="Zhang L."/>
            <person name="Liu B."/>
            <person name="Eaton Z."/>
            <person name="Mclaughlin S."/>
            <person name="Kingan S."/>
            <person name="Baybayan P."/>
            <person name="Concepcion G."/>
            <person name="Jordan M."/>
            <person name="Riva A."/>
            <person name="Barbazuk W."/>
            <person name="Harkins T."/>
        </authorList>
    </citation>
    <scope>NUCLEOTIDE SEQUENCE [LARGE SCALE GENOMIC DNA]</scope>
    <source>
        <strain evidence="3">cv. Jamaican Lion 4</strain>
        <tissue evidence="2">Leaf</tissue>
    </source>
</reference>
<sequence>MSSLAAFMKVVASFHLDIMSIMSLFLGSTIKLLISNGKFKSVEHRVLANSTSPRISVAYFFTTHFEESEKFYGPIKELVTYESPPLYKETSFRTCSVTEGERSKPVLKQNITMGSIS</sequence>
<protein>
    <recommendedName>
        <fullName evidence="1">Isopenicillin N synthase-like Fe(2+) 2OG dioxygenase domain-containing protein</fullName>
    </recommendedName>
</protein>
<proteinExistence type="predicted"/>
<evidence type="ECO:0000259" key="1">
    <source>
        <dbReference type="Pfam" id="PF03171"/>
    </source>
</evidence>
<dbReference type="EMBL" id="JAATIP010000230">
    <property type="protein sequence ID" value="KAF4357921.1"/>
    <property type="molecule type" value="Genomic_DNA"/>
</dbReference>
<accession>A0A7J6EHS9</accession>
<name>A0A7J6EHS9_CANSA</name>
<dbReference type="Gene3D" id="2.60.120.330">
    <property type="entry name" value="B-lactam Antibiotic, Isopenicillin N Synthase, Chain"/>
    <property type="match status" value="1"/>
</dbReference>
<dbReference type="Pfam" id="PF03171">
    <property type="entry name" value="2OG-FeII_Oxy"/>
    <property type="match status" value="1"/>
</dbReference>
<organism evidence="2 3">
    <name type="scientific">Cannabis sativa</name>
    <name type="common">Hemp</name>
    <name type="synonym">Marijuana</name>
    <dbReference type="NCBI Taxonomy" id="3483"/>
    <lineage>
        <taxon>Eukaryota</taxon>
        <taxon>Viridiplantae</taxon>
        <taxon>Streptophyta</taxon>
        <taxon>Embryophyta</taxon>
        <taxon>Tracheophyta</taxon>
        <taxon>Spermatophyta</taxon>
        <taxon>Magnoliopsida</taxon>
        <taxon>eudicotyledons</taxon>
        <taxon>Gunneridae</taxon>
        <taxon>Pentapetalae</taxon>
        <taxon>rosids</taxon>
        <taxon>fabids</taxon>
        <taxon>Rosales</taxon>
        <taxon>Cannabaceae</taxon>
        <taxon>Cannabis</taxon>
    </lineage>
</organism>
<dbReference type="InterPro" id="IPR044861">
    <property type="entry name" value="IPNS-like_FE2OG_OXY"/>
</dbReference>
<dbReference type="Proteomes" id="UP000525078">
    <property type="component" value="Unassembled WGS sequence"/>
</dbReference>
<dbReference type="AlphaFoldDB" id="A0A7J6EHS9"/>
<evidence type="ECO:0000313" key="3">
    <source>
        <dbReference type="Proteomes" id="UP000525078"/>
    </source>
</evidence>
<evidence type="ECO:0000313" key="2">
    <source>
        <dbReference type="EMBL" id="KAF4357921.1"/>
    </source>
</evidence>
<feature type="domain" description="Isopenicillin N synthase-like Fe(2+) 2OG dioxygenase" evidence="1">
    <location>
        <begin position="32"/>
        <end position="62"/>
    </location>
</feature>